<name>A0A836BPJ7_9CHLO</name>
<dbReference type="PROSITE" id="PS50004">
    <property type="entry name" value="C2"/>
    <property type="match status" value="2"/>
</dbReference>
<dbReference type="InterPro" id="IPR035892">
    <property type="entry name" value="C2_domain_sf"/>
</dbReference>
<dbReference type="PANTHER" id="PTHR10774">
    <property type="entry name" value="EXTENDED SYNAPTOTAGMIN-RELATED"/>
    <property type="match status" value="1"/>
</dbReference>
<sequence length="763" mass="82563">MVLPFIGAGIASGIGIAAGLSLGPYIWPALTKPASYRLLHEEVDHDQKVPAPDHGLLVKTEYRDVLPLLEPWVTDPDYERTAAINRLTQTVWPTMTKAILDLIIQGDVYNTVLYPQLKAQVFDKFPFVEDIFLGPHSLATGKVDLRPNPWLADKLFNLGATAPRIGGMRVVPTADDEVLMETSMIWGSQATFDVSAVLRFGRLRLVVPIQVANISFKADVRVILRPLVEKFPCLGGVSISLLRVPTVDFSLKLIKGVDLMALPFVPQIVAAAMRVVLEPVTIPLLNKPLVPGLGLVLPNAAAFPVMPNFGLPAPPVGALRVTILRLEAVRGGDDLYCTLEIRRGRTKQTKTIDNNRNPEFNEEFALIIDTFENDTLRVLVYNDDMGWNDTCLSEMILPFGEVVGIKVDPKTGQEVTDFQKADFIEDCQEHILKLPLKKVTKKGLAAAASRAASRAASKSFTGGAKAVGAGAGATKSASKKTLSAAARFLGLSKKKKKDEPVPGTPPFSDTEGDGQPPIQPAQSLAPVASTAPAGLSRTQTAGRSSAVAGEGDGPDVGTITFKVEFIPFHKPEYDDIQAEKAKKAHVKDPYLSMFPAPPGRSLGLLESGGGGGGSGGTGSKLSMGVLTVQLIRCIDLAPEGAKDLATYVKMMVTNDIKDEVQVSTTILNETSPRWGDKFDFVLIPSNSELHLQVFNKTGMLGNLVGTLFRKSKEEKDAVMGKVMVRVEDVARNGRIKETWSLQDAERGYIELNLIWQPCHVSKK</sequence>
<dbReference type="SMART" id="SM00239">
    <property type="entry name" value="C2"/>
    <property type="match status" value="2"/>
</dbReference>
<proteinExistence type="predicted"/>
<organism evidence="4 5">
    <name type="scientific">Edaphochlamys debaryana</name>
    <dbReference type="NCBI Taxonomy" id="47281"/>
    <lineage>
        <taxon>Eukaryota</taxon>
        <taxon>Viridiplantae</taxon>
        <taxon>Chlorophyta</taxon>
        <taxon>core chlorophytes</taxon>
        <taxon>Chlorophyceae</taxon>
        <taxon>CS clade</taxon>
        <taxon>Chlamydomonadales</taxon>
        <taxon>Chlamydomonadales incertae sedis</taxon>
        <taxon>Edaphochlamys</taxon>
    </lineage>
</organism>
<evidence type="ECO:0000313" key="4">
    <source>
        <dbReference type="EMBL" id="KAG2484002.1"/>
    </source>
</evidence>
<dbReference type="Gene3D" id="2.60.40.150">
    <property type="entry name" value="C2 domain"/>
    <property type="match status" value="2"/>
</dbReference>
<accession>A0A836BPJ7</accession>
<feature type="transmembrane region" description="Helical" evidence="2">
    <location>
        <begin position="6"/>
        <end position="27"/>
    </location>
</feature>
<reference evidence="4" key="1">
    <citation type="journal article" date="2020" name="bioRxiv">
        <title>Comparative genomics of Chlamydomonas.</title>
        <authorList>
            <person name="Craig R.J."/>
            <person name="Hasan A.R."/>
            <person name="Ness R.W."/>
            <person name="Keightley P.D."/>
        </authorList>
    </citation>
    <scope>NUCLEOTIDE SEQUENCE</scope>
    <source>
        <strain evidence="4">CCAP 11/70</strain>
    </source>
</reference>
<evidence type="ECO:0000256" key="1">
    <source>
        <dbReference type="SAM" id="MobiDB-lite"/>
    </source>
</evidence>
<feature type="region of interest" description="Disordered" evidence="1">
    <location>
        <begin position="493"/>
        <end position="553"/>
    </location>
</feature>
<dbReference type="Pfam" id="PF00168">
    <property type="entry name" value="C2"/>
    <property type="match status" value="2"/>
</dbReference>
<dbReference type="InterPro" id="IPR000008">
    <property type="entry name" value="C2_dom"/>
</dbReference>
<evidence type="ECO:0000256" key="2">
    <source>
        <dbReference type="SAM" id="Phobius"/>
    </source>
</evidence>
<comment type="caution">
    <text evidence="4">The sequence shown here is derived from an EMBL/GenBank/DDBJ whole genome shotgun (WGS) entry which is preliminary data.</text>
</comment>
<protein>
    <recommendedName>
        <fullName evidence="3">C2 domain-containing protein</fullName>
    </recommendedName>
</protein>
<keyword evidence="2" id="KW-0472">Membrane</keyword>
<dbReference type="CDD" id="cd21677">
    <property type="entry name" value="SMP_SYT"/>
    <property type="match status" value="1"/>
</dbReference>
<feature type="domain" description="C2" evidence="3">
    <location>
        <begin position="297"/>
        <end position="412"/>
    </location>
</feature>
<feature type="domain" description="C2" evidence="3">
    <location>
        <begin position="597"/>
        <end position="740"/>
    </location>
</feature>
<dbReference type="AlphaFoldDB" id="A0A836BPJ7"/>
<dbReference type="PANTHER" id="PTHR10774:SF190">
    <property type="entry name" value="C2 CALCIUM_LIPID-BINDING ENDONUCLEASE_EXONUCLEASE_PHOSPHATASE-RELATED"/>
    <property type="match status" value="1"/>
</dbReference>
<dbReference type="InterPro" id="IPR045050">
    <property type="entry name" value="Synaptotagmin_plant"/>
</dbReference>
<keyword evidence="2" id="KW-1133">Transmembrane helix</keyword>
<evidence type="ECO:0000259" key="3">
    <source>
        <dbReference type="PROSITE" id="PS50004"/>
    </source>
</evidence>
<dbReference type="GO" id="GO:0005783">
    <property type="term" value="C:endoplasmic reticulum"/>
    <property type="evidence" value="ECO:0007669"/>
    <property type="project" value="TreeGrafter"/>
</dbReference>
<dbReference type="GO" id="GO:0008289">
    <property type="term" value="F:lipid binding"/>
    <property type="evidence" value="ECO:0007669"/>
    <property type="project" value="InterPro"/>
</dbReference>
<dbReference type="EMBL" id="JAEHOE010000160">
    <property type="protein sequence ID" value="KAG2484002.1"/>
    <property type="molecule type" value="Genomic_DNA"/>
</dbReference>
<dbReference type="SUPFAM" id="SSF49562">
    <property type="entry name" value="C2 domain (Calcium/lipid-binding domain, CaLB)"/>
    <property type="match status" value="2"/>
</dbReference>
<keyword evidence="5" id="KW-1185">Reference proteome</keyword>
<keyword evidence="2" id="KW-0812">Transmembrane</keyword>
<dbReference type="OrthoDB" id="67700at2759"/>
<dbReference type="CDD" id="cd00030">
    <property type="entry name" value="C2"/>
    <property type="match status" value="2"/>
</dbReference>
<gene>
    <name evidence="4" type="ORF">HYH03_017169</name>
</gene>
<evidence type="ECO:0000313" key="5">
    <source>
        <dbReference type="Proteomes" id="UP000612055"/>
    </source>
</evidence>
<dbReference type="Proteomes" id="UP000612055">
    <property type="component" value="Unassembled WGS sequence"/>
</dbReference>